<comment type="caution">
    <text evidence="1">The sequence shown here is derived from an EMBL/GenBank/DDBJ whole genome shotgun (WGS) entry which is preliminary data.</text>
</comment>
<reference evidence="1 2" key="1">
    <citation type="submission" date="2019-08" db="EMBL/GenBank/DDBJ databases">
        <title>Genome of Phaeodactylibacter luteus.</title>
        <authorList>
            <person name="Bowman J.P."/>
        </authorList>
    </citation>
    <scope>NUCLEOTIDE SEQUENCE [LARGE SCALE GENOMIC DNA]</scope>
    <source>
        <strain evidence="1 2">KCTC 42180</strain>
    </source>
</reference>
<gene>
    <name evidence="1" type="ORF">FRY97_11265</name>
</gene>
<name>A0A5C6RKP0_9BACT</name>
<sequence length="231" mass="25829">MPTQNEALIALLQDAHTTCQNHLSTAQETEALGADEIEAARSELASVFRDFSEPALWVQEAAYDKTALLHKLIALKRAAEGPTTPFLEHMDKLIRYLREELLSAIQDNLQATDTSAWNLKMLDELLKIRRVLRDTKRKFIEAGHPLDTDEAFLAVQDRFTGLLADYRKLLRENAVQANEADIGIMQLLYSLIQSAATVAAFVEAYTTLNDVVAEHCSRAAPLPEPEPEEKS</sequence>
<dbReference type="OrthoDB" id="9847594at2"/>
<dbReference type="EMBL" id="VOOR01000021">
    <property type="protein sequence ID" value="TXB62916.1"/>
    <property type="molecule type" value="Genomic_DNA"/>
</dbReference>
<evidence type="ECO:0000313" key="2">
    <source>
        <dbReference type="Proteomes" id="UP000321580"/>
    </source>
</evidence>
<evidence type="ECO:0000313" key="1">
    <source>
        <dbReference type="EMBL" id="TXB62916.1"/>
    </source>
</evidence>
<keyword evidence="2" id="KW-1185">Reference proteome</keyword>
<dbReference type="RefSeq" id="WP_147167636.1">
    <property type="nucleotide sequence ID" value="NZ_VOOR01000021.1"/>
</dbReference>
<protein>
    <submittedName>
        <fullName evidence="1">Uncharacterized protein</fullName>
    </submittedName>
</protein>
<proteinExistence type="predicted"/>
<dbReference type="AlphaFoldDB" id="A0A5C6RKP0"/>
<organism evidence="1 2">
    <name type="scientific">Phaeodactylibacter luteus</name>
    <dbReference type="NCBI Taxonomy" id="1564516"/>
    <lineage>
        <taxon>Bacteria</taxon>
        <taxon>Pseudomonadati</taxon>
        <taxon>Bacteroidota</taxon>
        <taxon>Saprospiria</taxon>
        <taxon>Saprospirales</taxon>
        <taxon>Haliscomenobacteraceae</taxon>
        <taxon>Phaeodactylibacter</taxon>
    </lineage>
</organism>
<accession>A0A5C6RKP0</accession>
<dbReference type="Proteomes" id="UP000321580">
    <property type="component" value="Unassembled WGS sequence"/>
</dbReference>